<dbReference type="Proteomes" id="UP001549099">
    <property type="component" value="Unassembled WGS sequence"/>
</dbReference>
<dbReference type="RefSeq" id="WP_354196466.1">
    <property type="nucleotide sequence ID" value="NZ_JBEPLW010000006.1"/>
</dbReference>
<dbReference type="PANTHER" id="PTHR30535">
    <property type="entry name" value="VITAMIN B12-BINDING PROTEIN"/>
    <property type="match status" value="1"/>
</dbReference>
<gene>
    <name evidence="3" type="ORF">ABID49_001257</name>
</gene>
<name>A0ABV2GAV4_9BACL</name>
<dbReference type="CDD" id="cd01144">
    <property type="entry name" value="BtuF"/>
    <property type="match status" value="1"/>
</dbReference>
<dbReference type="Gene3D" id="3.40.50.1980">
    <property type="entry name" value="Nitrogenase molybdenum iron protein domain"/>
    <property type="match status" value="2"/>
</dbReference>
<sequence>MKLVSICPSNTELAAYLGLSGHLVGVDDFSDWPAAVQDLPRLGPDLSINMDKLESLEPDLVLASLSVPGMERNVEELKKRSIPHLVLDPQSLEDIAADLITVGGACGIPEEAERVSAEYRRFIEEMADRSSRVPARPSLYWEWWPKPVFTPGSVNWLTEVSRIAGGRNLFEDVELASVQTDWEDVRLRNPDRILLAWVGVRTEKIRPELLDKRPGWNGLQAMREGLVDVMEESLYCRPSPRLLEGAWKLGRLLHPGLYGDLELPDWVGRES</sequence>
<dbReference type="InterPro" id="IPR002491">
    <property type="entry name" value="ABC_transptr_periplasmic_BD"/>
</dbReference>
<evidence type="ECO:0000259" key="2">
    <source>
        <dbReference type="PROSITE" id="PS50983"/>
    </source>
</evidence>
<dbReference type="Pfam" id="PF01497">
    <property type="entry name" value="Peripla_BP_2"/>
    <property type="match status" value="1"/>
</dbReference>
<proteinExistence type="inferred from homology"/>
<dbReference type="SUPFAM" id="SSF53807">
    <property type="entry name" value="Helical backbone' metal receptor"/>
    <property type="match status" value="1"/>
</dbReference>
<accession>A0ABV2GAV4</accession>
<dbReference type="EMBL" id="JBEPLW010000006">
    <property type="protein sequence ID" value="MET3575372.1"/>
    <property type="molecule type" value="Genomic_DNA"/>
</dbReference>
<organism evidence="3 4">
    <name type="scientific">Bhargavaea ullalensis</name>
    <dbReference type="NCBI Taxonomy" id="1265685"/>
    <lineage>
        <taxon>Bacteria</taxon>
        <taxon>Bacillati</taxon>
        <taxon>Bacillota</taxon>
        <taxon>Bacilli</taxon>
        <taxon>Bacillales</taxon>
        <taxon>Caryophanaceae</taxon>
        <taxon>Bhargavaea</taxon>
    </lineage>
</organism>
<protein>
    <submittedName>
        <fullName evidence="3">Iron complex transport system substrate-binding protein</fullName>
    </submittedName>
</protein>
<dbReference type="PROSITE" id="PS50983">
    <property type="entry name" value="FE_B12_PBP"/>
    <property type="match status" value="1"/>
</dbReference>
<dbReference type="InterPro" id="IPR050902">
    <property type="entry name" value="ABC_Transporter_SBP"/>
</dbReference>
<feature type="domain" description="Fe/B12 periplasmic-binding" evidence="2">
    <location>
        <begin position="2"/>
        <end position="257"/>
    </location>
</feature>
<reference evidence="3 4" key="1">
    <citation type="submission" date="2024-06" db="EMBL/GenBank/DDBJ databases">
        <title>Genomic Encyclopedia of Type Strains, Phase IV (KMG-IV): sequencing the most valuable type-strain genomes for metagenomic binning, comparative biology and taxonomic classification.</title>
        <authorList>
            <person name="Goeker M."/>
        </authorList>
    </citation>
    <scope>NUCLEOTIDE SEQUENCE [LARGE SCALE GENOMIC DNA]</scope>
    <source>
        <strain evidence="3 4">DSM 26128</strain>
    </source>
</reference>
<evidence type="ECO:0000256" key="1">
    <source>
        <dbReference type="ARBA" id="ARBA00008814"/>
    </source>
</evidence>
<dbReference type="PANTHER" id="PTHR30535:SF34">
    <property type="entry name" value="MOLYBDATE-BINDING PROTEIN MOLA"/>
    <property type="match status" value="1"/>
</dbReference>
<evidence type="ECO:0000313" key="4">
    <source>
        <dbReference type="Proteomes" id="UP001549099"/>
    </source>
</evidence>
<keyword evidence="4" id="KW-1185">Reference proteome</keyword>
<comment type="caution">
    <text evidence="3">The sequence shown here is derived from an EMBL/GenBank/DDBJ whole genome shotgun (WGS) entry which is preliminary data.</text>
</comment>
<evidence type="ECO:0000313" key="3">
    <source>
        <dbReference type="EMBL" id="MET3575372.1"/>
    </source>
</evidence>
<comment type="similarity">
    <text evidence="1">Belongs to the bacterial solute-binding protein 8 family.</text>
</comment>